<evidence type="ECO:0000256" key="6">
    <source>
        <dbReference type="SAM" id="Phobius"/>
    </source>
</evidence>
<dbReference type="AlphaFoldDB" id="A0A939JZN8"/>
<protein>
    <recommendedName>
        <fullName evidence="2">histidine kinase</fullName>
        <ecNumber evidence="2">2.7.13.3</ecNumber>
    </recommendedName>
</protein>
<dbReference type="Pfam" id="PF02518">
    <property type="entry name" value="HATPase_c"/>
    <property type="match status" value="1"/>
</dbReference>
<dbReference type="SUPFAM" id="SSF47384">
    <property type="entry name" value="Homodimeric domain of signal transducing histidine kinase"/>
    <property type="match status" value="1"/>
</dbReference>
<keyword evidence="6" id="KW-1133">Transmembrane helix</keyword>
<evidence type="ECO:0000256" key="3">
    <source>
        <dbReference type="ARBA" id="ARBA00022553"/>
    </source>
</evidence>
<dbReference type="Proteomes" id="UP000664034">
    <property type="component" value="Unassembled WGS sequence"/>
</dbReference>
<dbReference type="InterPro" id="IPR004358">
    <property type="entry name" value="Sig_transdc_His_kin-like_C"/>
</dbReference>
<evidence type="ECO:0000256" key="5">
    <source>
        <dbReference type="ARBA" id="ARBA00022777"/>
    </source>
</evidence>
<dbReference type="CDD" id="cd19410">
    <property type="entry name" value="HK9-like_sensor"/>
    <property type="match status" value="1"/>
</dbReference>
<evidence type="ECO:0000313" key="9">
    <source>
        <dbReference type="Proteomes" id="UP000664034"/>
    </source>
</evidence>
<keyword evidence="5" id="KW-0418">Kinase</keyword>
<dbReference type="Pfam" id="PF00512">
    <property type="entry name" value="HisKA"/>
    <property type="match status" value="1"/>
</dbReference>
<feature type="transmembrane region" description="Helical" evidence="6">
    <location>
        <begin position="17"/>
        <end position="39"/>
    </location>
</feature>
<keyword evidence="6" id="KW-0472">Membrane</keyword>
<gene>
    <name evidence="8" type="ORF">J2I47_01650</name>
</gene>
<organism evidence="8 9">
    <name type="scientific">Fibrella rubiginis</name>
    <dbReference type="NCBI Taxonomy" id="2817060"/>
    <lineage>
        <taxon>Bacteria</taxon>
        <taxon>Pseudomonadati</taxon>
        <taxon>Bacteroidota</taxon>
        <taxon>Cytophagia</taxon>
        <taxon>Cytophagales</taxon>
        <taxon>Spirosomataceae</taxon>
        <taxon>Fibrella</taxon>
    </lineage>
</organism>
<evidence type="ECO:0000259" key="7">
    <source>
        <dbReference type="PROSITE" id="PS50109"/>
    </source>
</evidence>
<dbReference type="InterPro" id="IPR007891">
    <property type="entry name" value="CHASE3"/>
</dbReference>
<dbReference type="CDD" id="cd00082">
    <property type="entry name" value="HisKA"/>
    <property type="match status" value="1"/>
</dbReference>
<dbReference type="Pfam" id="PF05227">
    <property type="entry name" value="CHASE3"/>
    <property type="match status" value="1"/>
</dbReference>
<feature type="domain" description="Histidine kinase" evidence="7">
    <location>
        <begin position="251"/>
        <end position="476"/>
    </location>
</feature>
<sequence length="477" mass="54065">MSLFADLLPAEPTSRRIVVGFTIAMLLVSVGFGMALYSYDESKRDNQRINHTFTVINAIGNVVSLLKDVETGARGYAATGLTSFLEPYQNARPQLVPNLNSLDSLLADNPVQRRASRQLRQFVLAKLATTDRQIRVGRQDTDSVRRAYLLEGKVRMDHVRQLSGVMIRHEYVLLAQRNARASRSYRNGLVVTFFLALTTFITLIILYNMLTTELRRRAENEQQLRTYEADLTTKLNQLEISNQELERFAFVASHDLQEPLRKISSFGTLLNERYGTVFDNDGRSFLGKMLSAAERMSTLIQDLLNFSRLANQPESFQFLPLSDVINRVIAELDLPLKETNAMIEVGPLPSLEMVPPQLEQLFSNLINNAMKYHRPDVVPHIQITADSVPGAAYPTLQPDQLYYQIFVTDNGIGFNEKYIDRIFNIFQRLHTKQQYEGTGIGLAICKRVVAYHQGYLTAHSQEGVGSTFVVVLPERQI</sequence>
<dbReference type="InterPro" id="IPR036890">
    <property type="entry name" value="HATPase_C_sf"/>
</dbReference>
<reference evidence="8" key="1">
    <citation type="submission" date="2021-03" db="EMBL/GenBank/DDBJ databases">
        <title>Fibrella sp. HMF5335 genome sequencing and assembly.</title>
        <authorList>
            <person name="Kang H."/>
            <person name="Kim H."/>
            <person name="Bae S."/>
            <person name="Joh K."/>
        </authorList>
    </citation>
    <scope>NUCLEOTIDE SEQUENCE</scope>
    <source>
        <strain evidence="8">HMF5335</strain>
    </source>
</reference>
<dbReference type="FunFam" id="3.30.565.10:FF:000006">
    <property type="entry name" value="Sensor histidine kinase WalK"/>
    <property type="match status" value="1"/>
</dbReference>
<evidence type="ECO:0000313" key="8">
    <source>
        <dbReference type="EMBL" id="MBO0935242.1"/>
    </source>
</evidence>
<dbReference type="EMBL" id="JAFMYV010000001">
    <property type="protein sequence ID" value="MBO0935242.1"/>
    <property type="molecule type" value="Genomic_DNA"/>
</dbReference>
<dbReference type="PANTHER" id="PTHR43304">
    <property type="entry name" value="PHYTOCHROME-LIKE PROTEIN CPH1"/>
    <property type="match status" value="1"/>
</dbReference>
<evidence type="ECO:0000256" key="2">
    <source>
        <dbReference type="ARBA" id="ARBA00012438"/>
    </source>
</evidence>
<dbReference type="PRINTS" id="PR00344">
    <property type="entry name" value="BCTRLSENSOR"/>
</dbReference>
<dbReference type="GO" id="GO:0000155">
    <property type="term" value="F:phosphorelay sensor kinase activity"/>
    <property type="evidence" value="ECO:0007669"/>
    <property type="project" value="InterPro"/>
</dbReference>
<dbReference type="InterPro" id="IPR052162">
    <property type="entry name" value="Sensor_kinase/Photoreceptor"/>
</dbReference>
<keyword evidence="4" id="KW-0808">Transferase</keyword>
<evidence type="ECO:0000256" key="4">
    <source>
        <dbReference type="ARBA" id="ARBA00022679"/>
    </source>
</evidence>
<dbReference type="SMART" id="SM00388">
    <property type="entry name" value="HisKA"/>
    <property type="match status" value="1"/>
</dbReference>
<dbReference type="SUPFAM" id="SSF55874">
    <property type="entry name" value="ATPase domain of HSP90 chaperone/DNA topoisomerase II/histidine kinase"/>
    <property type="match status" value="1"/>
</dbReference>
<dbReference type="EC" id="2.7.13.3" evidence="2"/>
<dbReference type="Gene3D" id="3.30.565.10">
    <property type="entry name" value="Histidine kinase-like ATPase, C-terminal domain"/>
    <property type="match status" value="1"/>
</dbReference>
<name>A0A939JZN8_9BACT</name>
<dbReference type="Gene3D" id="1.10.287.130">
    <property type="match status" value="1"/>
</dbReference>
<dbReference type="InterPro" id="IPR003594">
    <property type="entry name" value="HATPase_dom"/>
</dbReference>
<dbReference type="RefSeq" id="WP_207362804.1">
    <property type="nucleotide sequence ID" value="NZ_JAFMYV010000001.1"/>
</dbReference>
<comment type="catalytic activity">
    <reaction evidence="1">
        <text>ATP + protein L-histidine = ADP + protein N-phospho-L-histidine.</text>
        <dbReference type="EC" id="2.7.13.3"/>
    </reaction>
</comment>
<keyword evidence="9" id="KW-1185">Reference proteome</keyword>
<dbReference type="InterPro" id="IPR005467">
    <property type="entry name" value="His_kinase_dom"/>
</dbReference>
<dbReference type="InterPro" id="IPR003661">
    <property type="entry name" value="HisK_dim/P_dom"/>
</dbReference>
<dbReference type="PROSITE" id="PS50109">
    <property type="entry name" value="HIS_KIN"/>
    <property type="match status" value="1"/>
</dbReference>
<feature type="transmembrane region" description="Helical" evidence="6">
    <location>
        <begin position="189"/>
        <end position="210"/>
    </location>
</feature>
<dbReference type="PANTHER" id="PTHR43304:SF1">
    <property type="entry name" value="PAC DOMAIN-CONTAINING PROTEIN"/>
    <property type="match status" value="1"/>
</dbReference>
<comment type="caution">
    <text evidence="8">The sequence shown here is derived from an EMBL/GenBank/DDBJ whole genome shotgun (WGS) entry which is preliminary data.</text>
</comment>
<keyword evidence="3" id="KW-0597">Phosphoprotein</keyword>
<dbReference type="SMART" id="SM00387">
    <property type="entry name" value="HATPase_c"/>
    <property type="match status" value="1"/>
</dbReference>
<accession>A0A939JZN8</accession>
<dbReference type="InterPro" id="IPR036097">
    <property type="entry name" value="HisK_dim/P_sf"/>
</dbReference>
<evidence type="ECO:0000256" key="1">
    <source>
        <dbReference type="ARBA" id="ARBA00000085"/>
    </source>
</evidence>
<keyword evidence="6" id="KW-0812">Transmembrane</keyword>
<proteinExistence type="predicted"/>